<keyword evidence="1" id="KW-0934">Plastid</keyword>
<organism evidence="1">
    <name type="scientific">Dendrotrophe varians</name>
    <dbReference type="NCBI Taxonomy" id="50123"/>
    <lineage>
        <taxon>Eukaryota</taxon>
        <taxon>Viridiplantae</taxon>
        <taxon>Streptophyta</taxon>
        <taxon>Embryophyta</taxon>
        <taxon>Tracheophyta</taxon>
        <taxon>Spermatophyta</taxon>
        <taxon>Magnoliopsida</taxon>
        <taxon>eudicotyledons</taxon>
        <taxon>Gunneridae</taxon>
        <taxon>Pentapetalae</taxon>
        <taxon>Santalales</taxon>
        <taxon>Amphorogynaceae</taxon>
        <taxon>Dendrotrophe</taxon>
    </lineage>
</organism>
<protein>
    <submittedName>
        <fullName evidence="1">Ribosomal protein L33</fullName>
    </submittedName>
</protein>
<evidence type="ECO:0000313" key="1">
    <source>
        <dbReference type="EMBL" id="AUN45222.1"/>
    </source>
</evidence>
<name>A0A343S931_9MAGN</name>
<sequence>MAKGGKARRTVILECTSCVRKGVISNQRVFPDI</sequence>
<keyword evidence="1" id="KW-0687">Ribonucleoprotein</keyword>
<proteinExistence type="predicted"/>
<dbReference type="EMBL" id="MF592987">
    <property type="protein sequence ID" value="AUN45222.1"/>
    <property type="molecule type" value="Genomic_DNA"/>
</dbReference>
<gene>
    <name evidence="1" type="primary">rpl33</name>
    <name evidence="1" type="ORF">DDV0061</name>
</gene>
<dbReference type="GO" id="GO:0005840">
    <property type="term" value="C:ribosome"/>
    <property type="evidence" value="ECO:0007669"/>
    <property type="project" value="UniProtKB-KW"/>
</dbReference>
<reference evidence="1" key="1">
    <citation type="journal article" date="2018" name="PLoS ONE">
        <title>Understanding plastome evolution in Hemiparasitic Santalales: Complete chloroplast genomes of three species, Dendrotrophe varians, Helixanthera parasitica, and Macrosolen cochinchinensis.</title>
        <authorList>
            <person name="Shin H.W."/>
            <person name="Lee N.S."/>
        </authorList>
    </citation>
    <scope>NUCLEOTIDE SEQUENCE</scope>
</reference>
<keyword evidence="1" id="KW-0150">Chloroplast</keyword>
<dbReference type="AlphaFoldDB" id="A0A343S931"/>
<geneLocation type="chloroplast" evidence="1"/>
<dbReference type="RefSeq" id="YP_009515116.1">
    <property type="nucleotide sequence ID" value="NC_039391.1"/>
</dbReference>
<accession>A0A343S931</accession>
<keyword evidence="1" id="KW-0689">Ribosomal protein</keyword>
<dbReference type="GeneID" id="38088562"/>